<dbReference type="Proteomes" id="UP000070121">
    <property type="component" value="Unassembled WGS sequence"/>
</dbReference>
<feature type="compositionally biased region" description="Basic and acidic residues" evidence="1">
    <location>
        <begin position="199"/>
        <end position="227"/>
    </location>
</feature>
<sequence>MYRGRPRLRGGGDDAEDDEMDCGSSPIRHQQDSRLRTPSPRRNNNMDTAMTDGEQQWPEPPGAPRWYWDENDPRNPRNAPTQTSAVGIAGSTNPHVGVNPSSGDSTPGTGLGQTYCLFHSNYSASARSQCRLVPNSSLEEMYNCGSQVQDSAPPKQVDAAAETMSMHSQTSREEPDVQMSDDTSSPSAMLSPPAPAAPKPEKRKASPEAELPEKKRTKDEGPNHGPHDGQGYVG</sequence>
<evidence type="ECO:0000313" key="2">
    <source>
        <dbReference type="EMBL" id="KXH30497.1"/>
    </source>
</evidence>
<proteinExistence type="predicted"/>
<feature type="region of interest" description="Disordered" evidence="1">
    <location>
        <begin position="1"/>
        <end position="111"/>
    </location>
</feature>
<gene>
    <name evidence="2" type="ORF">CSAL01_00725</name>
</gene>
<protein>
    <submittedName>
        <fullName evidence="2">Uncharacterized protein</fullName>
    </submittedName>
</protein>
<comment type="caution">
    <text evidence="2">The sequence shown here is derived from an EMBL/GenBank/DDBJ whole genome shotgun (WGS) entry which is preliminary data.</text>
</comment>
<dbReference type="EMBL" id="JFFI01002554">
    <property type="protein sequence ID" value="KXH30497.1"/>
    <property type="molecule type" value="Genomic_DNA"/>
</dbReference>
<evidence type="ECO:0000313" key="3">
    <source>
        <dbReference type="Proteomes" id="UP000070121"/>
    </source>
</evidence>
<reference evidence="2 3" key="1">
    <citation type="submission" date="2014-02" db="EMBL/GenBank/DDBJ databases">
        <title>The genome sequence of Colletotrichum salicis CBS 607.94.</title>
        <authorList>
            <person name="Baroncelli R."/>
            <person name="Thon M.R."/>
        </authorList>
    </citation>
    <scope>NUCLEOTIDE SEQUENCE [LARGE SCALE GENOMIC DNA]</scope>
    <source>
        <strain evidence="2 3">CBS 607.94</strain>
    </source>
</reference>
<feature type="region of interest" description="Disordered" evidence="1">
    <location>
        <begin position="144"/>
        <end position="234"/>
    </location>
</feature>
<evidence type="ECO:0000256" key="1">
    <source>
        <dbReference type="SAM" id="MobiDB-lite"/>
    </source>
</evidence>
<dbReference type="OrthoDB" id="10395410at2759"/>
<name>A0A135S414_9PEZI</name>
<feature type="compositionally biased region" description="Polar residues" evidence="1">
    <location>
        <begin position="78"/>
        <end position="108"/>
    </location>
</feature>
<dbReference type="AlphaFoldDB" id="A0A135S414"/>
<keyword evidence="3" id="KW-1185">Reference proteome</keyword>
<organism evidence="2 3">
    <name type="scientific">Colletotrichum salicis</name>
    <dbReference type="NCBI Taxonomy" id="1209931"/>
    <lineage>
        <taxon>Eukaryota</taxon>
        <taxon>Fungi</taxon>
        <taxon>Dikarya</taxon>
        <taxon>Ascomycota</taxon>
        <taxon>Pezizomycotina</taxon>
        <taxon>Sordariomycetes</taxon>
        <taxon>Hypocreomycetidae</taxon>
        <taxon>Glomerellales</taxon>
        <taxon>Glomerellaceae</taxon>
        <taxon>Colletotrichum</taxon>
        <taxon>Colletotrichum acutatum species complex</taxon>
    </lineage>
</organism>
<accession>A0A135S414</accession>